<accession>A0A261F731</accession>
<reference evidence="1 2" key="1">
    <citation type="journal article" date="2017" name="BMC Genomics">
        <title>Comparative genomic and phylogenomic analyses of the Bifidobacteriaceae family.</title>
        <authorList>
            <person name="Lugli G.A."/>
            <person name="Milani C."/>
            <person name="Turroni F."/>
            <person name="Duranti S."/>
            <person name="Mancabelli L."/>
            <person name="Mangifesta M."/>
            <person name="Ferrario C."/>
            <person name="Modesto M."/>
            <person name="Mattarelli P."/>
            <person name="Jiri K."/>
            <person name="van Sinderen D."/>
            <person name="Ventura M."/>
        </authorList>
    </citation>
    <scope>NUCLEOTIDE SEQUENCE [LARGE SCALE GENOMIC DNA]</scope>
    <source>
        <strain evidence="1 2">DSM 24762</strain>
    </source>
</reference>
<dbReference type="AlphaFoldDB" id="A0A261F731"/>
<protein>
    <submittedName>
        <fullName evidence="1">Uncharacterized protein</fullName>
    </submittedName>
</protein>
<sequence>MTWGRPSGRPSFSLYSCKGAQYGASTVTLTVRDDPFSQSLCASNDHDCSALLSAVERYGADKIALVHIDETHPEGSSLSHTCYYALDGEGSRIRWIYLFETRGFF</sequence>
<organism evidence="1 2">
    <name type="scientific">Alloscardovia macacae</name>
    <dbReference type="NCBI Taxonomy" id="1160091"/>
    <lineage>
        <taxon>Bacteria</taxon>
        <taxon>Bacillati</taxon>
        <taxon>Actinomycetota</taxon>
        <taxon>Actinomycetes</taxon>
        <taxon>Bifidobacteriales</taxon>
        <taxon>Bifidobacteriaceae</taxon>
        <taxon>Alloscardovia</taxon>
    </lineage>
</organism>
<name>A0A261F731_9BIFI</name>
<keyword evidence="2" id="KW-1185">Reference proteome</keyword>
<proteinExistence type="predicted"/>
<comment type="caution">
    <text evidence="1">The sequence shown here is derived from an EMBL/GenBank/DDBJ whole genome shotgun (WGS) entry which is preliminary data.</text>
</comment>
<evidence type="ECO:0000313" key="1">
    <source>
        <dbReference type="EMBL" id="OZG54696.1"/>
    </source>
</evidence>
<dbReference type="Proteomes" id="UP000243657">
    <property type="component" value="Unassembled WGS sequence"/>
</dbReference>
<evidence type="ECO:0000313" key="2">
    <source>
        <dbReference type="Proteomes" id="UP000243657"/>
    </source>
</evidence>
<gene>
    <name evidence="1" type="ORF">ALMA_0021</name>
</gene>
<dbReference type="EMBL" id="MWWT01000001">
    <property type="protein sequence ID" value="OZG54696.1"/>
    <property type="molecule type" value="Genomic_DNA"/>
</dbReference>